<reference evidence="1" key="1">
    <citation type="submission" date="2019-08" db="EMBL/GenBank/DDBJ databases">
        <authorList>
            <person name="Kucharzyk K."/>
            <person name="Murdoch R.W."/>
            <person name="Higgins S."/>
            <person name="Loffler F."/>
        </authorList>
    </citation>
    <scope>NUCLEOTIDE SEQUENCE</scope>
</reference>
<dbReference type="AlphaFoldDB" id="A0A645JDH2"/>
<comment type="caution">
    <text evidence="1">The sequence shown here is derived from an EMBL/GenBank/DDBJ whole genome shotgun (WGS) entry which is preliminary data.</text>
</comment>
<protein>
    <submittedName>
        <fullName evidence="1">Uncharacterized protein</fullName>
    </submittedName>
</protein>
<gene>
    <name evidence="1" type="ORF">SDC9_208450</name>
</gene>
<name>A0A645JDH2_9ZZZZ</name>
<accession>A0A645JDH2</accession>
<evidence type="ECO:0000313" key="1">
    <source>
        <dbReference type="EMBL" id="MPN60719.1"/>
    </source>
</evidence>
<dbReference type="EMBL" id="VSSQ01136348">
    <property type="protein sequence ID" value="MPN60719.1"/>
    <property type="molecule type" value="Genomic_DNA"/>
</dbReference>
<organism evidence="1">
    <name type="scientific">bioreactor metagenome</name>
    <dbReference type="NCBI Taxonomy" id="1076179"/>
    <lineage>
        <taxon>unclassified sequences</taxon>
        <taxon>metagenomes</taxon>
        <taxon>ecological metagenomes</taxon>
    </lineage>
</organism>
<sequence length="64" mass="7425">MIDDSTDKFTRRIRLRLGENIQYCALLNDHAIFNDGNLIADFLNDLHLMGNQNNGQLKFLVDIF</sequence>
<proteinExistence type="predicted"/>